<evidence type="ECO:0000313" key="2">
    <source>
        <dbReference type="Proteomes" id="UP001189624"/>
    </source>
</evidence>
<dbReference type="Gramene" id="rna-AYBTSS11_LOCUS20794">
    <property type="protein sequence ID" value="CAJ1965350.1"/>
    <property type="gene ID" value="gene-AYBTSS11_LOCUS20794"/>
</dbReference>
<sequence length="120" mass="13684">MRTSCGRDVVVARARLYGLGGFGEGDWGWFAESTVVGAEVYRDRKGLREWLKVAGGSGRWFRGGYLGRGYDLLASTTPRERTQEIVIYENDFFLLVSASYRNHHFSILETASHPGRFFRR</sequence>
<keyword evidence="2" id="KW-1185">Reference proteome</keyword>
<name>A0AA86T3P9_9FABA</name>
<dbReference type="Proteomes" id="UP001189624">
    <property type="component" value="Chromosome 6"/>
</dbReference>
<evidence type="ECO:0000313" key="1">
    <source>
        <dbReference type="EMBL" id="CAJ1965350.1"/>
    </source>
</evidence>
<organism evidence="1 2">
    <name type="scientific">Sphenostylis stenocarpa</name>
    <dbReference type="NCBI Taxonomy" id="92480"/>
    <lineage>
        <taxon>Eukaryota</taxon>
        <taxon>Viridiplantae</taxon>
        <taxon>Streptophyta</taxon>
        <taxon>Embryophyta</taxon>
        <taxon>Tracheophyta</taxon>
        <taxon>Spermatophyta</taxon>
        <taxon>Magnoliopsida</taxon>
        <taxon>eudicotyledons</taxon>
        <taxon>Gunneridae</taxon>
        <taxon>Pentapetalae</taxon>
        <taxon>rosids</taxon>
        <taxon>fabids</taxon>
        <taxon>Fabales</taxon>
        <taxon>Fabaceae</taxon>
        <taxon>Papilionoideae</taxon>
        <taxon>50 kb inversion clade</taxon>
        <taxon>NPAAA clade</taxon>
        <taxon>indigoferoid/millettioid clade</taxon>
        <taxon>Phaseoleae</taxon>
        <taxon>Sphenostylis</taxon>
    </lineage>
</organism>
<accession>A0AA86T3P9</accession>
<proteinExistence type="predicted"/>
<dbReference type="EMBL" id="OY731403">
    <property type="protein sequence ID" value="CAJ1965350.1"/>
    <property type="molecule type" value="Genomic_DNA"/>
</dbReference>
<protein>
    <submittedName>
        <fullName evidence="1">Uncharacterized protein</fullName>
    </submittedName>
</protein>
<gene>
    <name evidence="1" type="ORF">AYBTSS11_LOCUS20794</name>
</gene>
<dbReference type="AlphaFoldDB" id="A0AA86T3P9"/>
<reference evidence="1" key="1">
    <citation type="submission" date="2023-10" db="EMBL/GenBank/DDBJ databases">
        <authorList>
            <person name="Domelevo Entfellner J.-B."/>
        </authorList>
    </citation>
    <scope>NUCLEOTIDE SEQUENCE</scope>
</reference>